<name>A0A375DNB2_9BURK</name>
<evidence type="ECO:0000313" key="3">
    <source>
        <dbReference type="EMBL" id="SPC21572.1"/>
    </source>
</evidence>
<protein>
    <submittedName>
        <fullName evidence="2">Uncharacterized protein</fullName>
    </submittedName>
</protein>
<proteinExistence type="predicted"/>
<reference evidence="2 4" key="1">
    <citation type="submission" date="2018-01" db="EMBL/GenBank/DDBJ databases">
        <authorList>
            <person name="Clerissi C."/>
        </authorList>
    </citation>
    <scope>NUCLEOTIDE SEQUENCE</scope>
    <source>
        <strain evidence="2">Cupriavidus taiwanensis LMG 19430</strain>
        <strain evidence="3">Cupriavidus taiwanensis STM 6021</strain>
    </source>
</reference>
<dbReference type="EMBL" id="OFSN01000015">
    <property type="protein sequence ID" value="SOY65788.1"/>
    <property type="molecule type" value="Genomic_DNA"/>
</dbReference>
<accession>A0A375DNB2</accession>
<feature type="region of interest" description="Disordered" evidence="1">
    <location>
        <begin position="14"/>
        <end position="99"/>
    </location>
</feature>
<feature type="compositionally biased region" description="Basic and acidic residues" evidence="1">
    <location>
        <begin position="89"/>
        <end position="99"/>
    </location>
</feature>
<dbReference type="AlphaFoldDB" id="A0A375DNB2"/>
<evidence type="ECO:0000313" key="4">
    <source>
        <dbReference type="Proteomes" id="UP000257139"/>
    </source>
</evidence>
<evidence type="ECO:0000313" key="2">
    <source>
        <dbReference type="EMBL" id="SOY65788.1"/>
    </source>
</evidence>
<sequence>MSESILQAARLRAKRYSEQASPINPDGAFDVPFPDRDCNCHPDASRSSGRHSDHGQPGNAARKSGLRHEPGGSPPQGGNKRRDQRTRRRAQDHNHRPAL</sequence>
<dbReference type="EMBL" id="LT978514">
    <property type="protein sequence ID" value="SPC21572.1"/>
    <property type="molecule type" value="Genomic_DNA"/>
</dbReference>
<evidence type="ECO:0000256" key="1">
    <source>
        <dbReference type="SAM" id="MobiDB-lite"/>
    </source>
</evidence>
<dbReference type="Proteomes" id="UP000257139">
    <property type="component" value="Chromosome CBM2594_b"/>
</dbReference>
<feature type="compositionally biased region" description="Basic and acidic residues" evidence="1">
    <location>
        <begin position="33"/>
        <end position="54"/>
    </location>
</feature>
<dbReference type="Proteomes" id="UP000257016">
    <property type="component" value="Unassembled WGS sequence"/>
</dbReference>
<gene>
    <name evidence="2" type="ORF">CBM2586_B10383</name>
    <name evidence="3" type="ORF">CBM2594_B10676</name>
</gene>
<organism evidence="2">
    <name type="scientific">Cupriavidus taiwanensis</name>
    <dbReference type="NCBI Taxonomy" id="164546"/>
    <lineage>
        <taxon>Bacteria</taxon>
        <taxon>Pseudomonadati</taxon>
        <taxon>Pseudomonadota</taxon>
        <taxon>Betaproteobacteria</taxon>
        <taxon>Burkholderiales</taxon>
        <taxon>Burkholderiaceae</taxon>
        <taxon>Cupriavidus</taxon>
    </lineage>
</organism>